<name>A0ABP8I9D1_9GAMM</name>
<evidence type="ECO:0000256" key="4">
    <source>
        <dbReference type="ARBA" id="ARBA00023125"/>
    </source>
</evidence>
<dbReference type="InterPro" id="IPR036388">
    <property type="entry name" value="WH-like_DNA-bd_sf"/>
</dbReference>
<keyword evidence="4" id="KW-0238">DNA-binding</keyword>
<evidence type="ECO:0000256" key="3">
    <source>
        <dbReference type="ARBA" id="ARBA00023082"/>
    </source>
</evidence>
<evidence type="ECO:0000256" key="1">
    <source>
        <dbReference type="ARBA" id="ARBA00010641"/>
    </source>
</evidence>
<reference evidence="9" key="1">
    <citation type="journal article" date="2019" name="Int. J. Syst. Evol. Microbiol.">
        <title>The Global Catalogue of Microorganisms (GCM) 10K type strain sequencing project: providing services to taxonomists for standard genome sequencing and annotation.</title>
        <authorList>
            <consortium name="The Broad Institute Genomics Platform"/>
            <consortium name="The Broad Institute Genome Sequencing Center for Infectious Disease"/>
            <person name="Wu L."/>
            <person name="Ma J."/>
        </authorList>
    </citation>
    <scope>NUCLEOTIDE SEQUENCE [LARGE SCALE GENOMIC DNA]</scope>
    <source>
        <strain evidence="9">JCM 17728</strain>
    </source>
</reference>
<dbReference type="Proteomes" id="UP001501011">
    <property type="component" value="Unassembled WGS sequence"/>
</dbReference>
<dbReference type="Gene3D" id="1.10.1740.10">
    <property type="match status" value="1"/>
</dbReference>
<evidence type="ECO:0008006" key="10">
    <source>
        <dbReference type="Google" id="ProtNLM"/>
    </source>
</evidence>
<protein>
    <recommendedName>
        <fullName evidence="10">RNA polymerase subunit sigma-24</fullName>
    </recommendedName>
</protein>
<sequence length="150" mass="17262">MLRDEHRANDVLQTVMLKVIKTIASLSDISKFNGWLKRITYNTTIDLIRLNQRLVDVGDEVEFDYATDEVLSHINKPGWDLDTFLAILQERERVVVWLYAIEGLSHSEVANQLNISEQNSRIIFSRAMKSLKTLAADERYSGKKVGDHNE</sequence>
<proteinExistence type="inferred from homology"/>
<dbReference type="SUPFAM" id="SSF88659">
    <property type="entry name" value="Sigma3 and sigma4 domains of RNA polymerase sigma factors"/>
    <property type="match status" value="1"/>
</dbReference>
<dbReference type="Gene3D" id="1.10.10.10">
    <property type="entry name" value="Winged helix-like DNA-binding domain superfamily/Winged helix DNA-binding domain"/>
    <property type="match status" value="1"/>
</dbReference>
<gene>
    <name evidence="8" type="ORF">GCM10023151_00030</name>
</gene>
<keyword evidence="5" id="KW-0804">Transcription</keyword>
<evidence type="ECO:0000256" key="5">
    <source>
        <dbReference type="ARBA" id="ARBA00023163"/>
    </source>
</evidence>
<dbReference type="PANTHER" id="PTHR43133:SF8">
    <property type="entry name" value="RNA POLYMERASE SIGMA FACTOR HI_1459-RELATED"/>
    <property type="match status" value="1"/>
</dbReference>
<comment type="caution">
    <text evidence="8">The sequence shown here is derived from an EMBL/GenBank/DDBJ whole genome shotgun (WGS) entry which is preliminary data.</text>
</comment>
<feature type="domain" description="RNA polymerase sigma-70 region 2" evidence="6">
    <location>
        <begin position="1"/>
        <end position="53"/>
    </location>
</feature>
<keyword evidence="9" id="KW-1185">Reference proteome</keyword>
<dbReference type="PANTHER" id="PTHR43133">
    <property type="entry name" value="RNA POLYMERASE ECF-TYPE SIGMA FACTO"/>
    <property type="match status" value="1"/>
</dbReference>
<evidence type="ECO:0000313" key="9">
    <source>
        <dbReference type="Proteomes" id="UP001501011"/>
    </source>
</evidence>
<dbReference type="InterPro" id="IPR014284">
    <property type="entry name" value="RNA_pol_sigma-70_dom"/>
</dbReference>
<evidence type="ECO:0000313" key="8">
    <source>
        <dbReference type="EMBL" id="GAA4354176.1"/>
    </source>
</evidence>
<dbReference type="InterPro" id="IPR013249">
    <property type="entry name" value="RNA_pol_sigma70_r4_t2"/>
</dbReference>
<dbReference type="InterPro" id="IPR007627">
    <property type="entry name" value="RNA_pol_sigma70_r2"/>
</dbReference>
<comment type="similarity">
    <text evidence="1">Belongs to the sigma-70 factor family. ECF subfamily.</text>
</comment>
<dbReference type="InterPro" id="IPR013325">
    <property type="entry name" value="RNA_pol_sigma_r2"/>
</dbReference>
<keyword evidence="3" id="KW-0731">Sigma factor</keyword>
<dbReference type="EMBL" id="BAABFV010000001">
    <property type="protein sequence ID" value="GAA4354176.1"/>
    <property type="molecule type" value="Genomic_DNA"/>
</dbReference>
<dbReference type="InterPro" id="IPR039425">
    <property type="entry name" value="RNA_pol_sigma-70-like"/>
</dbReference>
<evidence type="ECO:0000259" key="6">
    <source>
        <dbReference type="Pfam" id="PF04542"/>
    </source>
</evidence>
<dbReference type="SUPFAM" id="SSF88946">
    <property type="entry name" value="Sigma2 domain of RNA polymerase sigma factors"/>
    <property type="match status" value="1"/>
</dbReference>
<keyword evidence="2" id="KW-0805">Transcription regulation</keyword>
<evidence type="ECO:0000256" key="2">
    <source>
        <dbReference type="ARBA" id="ARBA00023015"/>
    </source>
</evidence>
<evidence type="ECO:0000259" key="7">
    <source>
        <dbReference type="Pfam" id="PF08281"/>
    </source>
</evidence>
<organism evidence="8 9">
    <name type="scientific">Kangiella marina</name>
    <dbReference type="NCBI Taxonomy" id="1079178"/>
    <lineage>
        <taxon>Bacteria</taxon>
        <taxon>Pseudomonadati</taxon>
        <taxon>Pseudomonadota</taxon>
        <taxon>Gammaproteobacteria</taxon>
        <taxon>Kangiellales</taxon>
        <taxon>Kangiellaceae</taxon>
        <taxon>Kangiella</taxon>
    </lineage>
</organism>
<dbReference type="Pfam" id="PF04542">
    <property type="entry name" value="Sigma70_r2"/>
    <property type="match status" value="1"/>
</dbReference>
<feature type="domain" description="RNA polymerase sigma factor 70 region 4 type 2" evidence="7">
    <location>
        <begin position="81"/>
        <end position="131"/>
    </location>
</feature>
<dbReference type="NCBIfam" id="TIGR02937">
    <property type="entry name" value="sigma70-ECF"/>
    <property type="match status" value="1"/>
</dbReference>
<dbReference type="InterPro" id="IPR013324">
    <property type="entry name" value="RNA_pol_sigma_r3/r4-like"/>
</dbReference>
<dbReference type="Pfam" id="PF08281">
    <property type="entry name" value="Sigma70_r4_2"/>
    <property type="match status" value="1"/>
</dbReference>
<accession>A0ABP8I9D1</accession>